<organism evidence="2 3">
    <name type="scientific">Orchesella dallaii</name>
    <dbReference type="NCBI Taxonomy" id="48710"/>
    <lineage>
        <taxon>Eukaryota</taxon>
        <taxon>Metazoa</taxon>
        <taxon>Ecdysozoa</taxon>
        <taxon>Arthropoda</taxon>
        <taxon>Hexapoda</taxon>
        <taxon>Collembola</taxon>
        <taxon>Entomobryomorpha</taxon>
        <taxon>Entomobryoidea</taxon>
        <taxon>Orchesellidae</taxon>
        <taxon>Orchesellinae</taxon>
        <taxon>Orchesella</taxon>
    </lineage>
</organism>
<evidence type="ECO:0000313" key="3">
    <source>
        <dbReference type="Proteomes" id="UP001642540"/>
    </source>
</evidence>
<feature type="region of interest" description="Disordered" evidence="1">
    <location>
        <begin position="579"/>
        <end position="616"/>
    </location>
</feature>
<dbReference type="Proteomes" id="UP001642540">
    <property type="component" value="Unassembled WGS sequence"/>
</dbReference>
<evidence type="ECO:0000256" key="1">
    <source>
        <dbReference type="SAM" id="MobiDB-lite"/>
    </source>
</evidence>
<proteinExistence type="predicted"/>
<sequence>MPPPEAKLYPGFSRQCPNGGQDCEFNSADSPGTSLYFKCRENNICFCSRGVAPADVPVWPVQWSDNNDCQVTKGGPCGDENGLTVNCMANLSCIQGRCRNPNELHSGTFHQSCNDELDCQSGLKCRQPTENLEINIKRCMNSCRCITSTWDETVWLPEPDPETFAVVSEGWYYRQLQTTPPKTQIALTGAAYAINYQHPTVTWLCICDECVFSAAGFAAAINARSEAYGAIFPGWDIIYNMWLTTGTNPLLHVVAVLNQTGDEAYGYANGTLTDSNDGWISPAEPDLADTDMFPPLPSVGNSDLIAIASSSDETGRQLSLPSSDVKKEGENDLVTYANALHNGEKKKVNKEVVKIEQAKTVGSNESILKKVSFGDLPIMIKKNKKKNAAKNEGASAANADKAAILKSISDEAAKQDEVATKVEEAKQAEVGKHAEVVTQVEEAKLAEVAATKVEVATHAEVAAQAQVVTQTEFKEDDNVMKTKGALAVNTNVTATKKVSLADMPAKSKGKGIIKATKNEGEGASVAKTNGAATKKVSFANVATNSTGKGNVQAFKNEGGEASVVKTNGTVGKKMSFAAAAQQANDTGRNDGAPTTTSPKKTTFADIAAKRNINGKK</sequence>
<accession>A0ABP1Q0W2</accession>
<evidence type="ECO:0000313" key="2">
    <source>
        <dbReference type="EMBL" id="CAL8081327.1"/>
    </source>
</evidence>
<comment type="caution">
    <text evidence="2">The sequence shown here is derived from an EMBL/GenBank/DDBJ whole genome shotgun (WGS) entry which is preliminary data.</text>
</comment>
<protein>
    <submittedName>
        <fullName evidence="2">Uncharacterized protein</fullName>
    </submittedName>
</protein>
<keyword evidence="3" id="KW-1185">Reference proteome</keyword>
<gene>
    <name evidence="2" type="ORF">ODALV1_LOCUS4885</name>
</gene>
<feature type="compositionally biased region" description="Polar residues" evidence="1">
    <location>
        <begin position="581"/>
        <end position="600"/>
    </location>
</feature>
<dbReference type="EMBL" id="CAXLJM020000015">
    <property type="protein sequence ID" value="CAL8081327.1"/>
    <property type="molecule type" value="Genomic_DNA"/>
</dbReference>
<name>A0ABP1Q0W2_9HEXA</name>
<reference evidence="2 3" key="1">
    <citation type="submission" date="2024-08" db="EMBL/GenBank/DDBJ databases">
        <authorList>
            <person name="Cucini C."/>
            <person name="Frati F."/>
        </authorList>
    </citation>
    <scope>NUCLEOTIDE SEQUENCE [LARGE SCALE GENOMIC DNA]</scope>
</reference>